<dbReference type="GO" id="GO:0004694">
    <property type="term" value="F:eukaryotic translation initiation factor 2alpha kinase activity"/>
    <property type="evidence" value="ECO:0007669"/>
    <property type="project" value="UniProtKB-ARBA"/>
</dbReference>
<feature type="region of interest" description="Disordered" evidence="11">
    <location>
        <begin position="174"/>
        <end position="229"/>
    </location>
</feature>
<keyword evidence="4 10" id="KW-0547">Nucleotide-binding</keyword>
<dbReference type="InterPro" id="IPR017441">
    <property type="entry name" value="Protein_kinase_ATP_BS"/>
</dbReference>
<dbReference type="SMART" id="SM00220">
    <property type="entry name" value="S_TKc"/>
    <property type="match status" value="2"/>
</dbReference>
<dbReference type="InterPro" id="IPR000719">
    <property type="entry name" value="Prot_kinase_dom"/>
</dbReference>
<feature type="compositionally biased region" description="Acidic residues" evidence="11">
    <location>
        <begin position="177"/>
        <end position="216"/>
    </location>
</feature>
<dbReference type="InterPro" id="IPR008271">
    <property type="entry name" value="Ser/Thr_kinase_AS"/>
</dbReference>
<dbReference type="PROSITE" id="PS00108">
    <property type="entry name" value="PROTEIN_KINASE_ST"/>
    <property type="match status" value="2"/>
</dbReference>
<feature type="compositionally biased region" description="Low complexity" evidence="11">
    <location>
        <begin position="721"/>
        <end position="752"/>
    </location>
</feature>
<feature type="region of interest" description="Disordered" evidence="11">
    <location>
        <begin position="1"/>
        <end position="22"/>
    </location>
</feature>
<dbReference type="EMBL" id="JAVFKY010000006">
    <property type="protein sequence ID" value="KAK5575151.1"/>
    <property type="molecule type" value="Genomic_DNA"/>
</dbReference>
<feature type="region of interest" description="Disordered" evidence="11">
    <location>
        <begin position="710"/>
        <end position="802"/>
    </location>
</feature>
<dbReference type="InterPro" id="IPR041715">
    <property type="entry name" value="HisRS-like_core"/>
</dbReference>
<dbReference type="EC" id="2.7.11.1" evidence="1"/>
<dbReference type="GO" id="GO:0005634">
    <property type="term" value="C:nucleus"/>
    <property type="evidence" value="ECO:0007669"/>
    <property type="project" value="TreeGrafter"/>
</dbReference>
<dbReference type="Pfam" id="PF13393">
    <property type="entry name" value="tRNA-synt_His"/>
    <property type="match status" value="1"/>
</dbReference>
<dbReference type="FunFam" id="3.30.200.20:FF:001459">
    <property type="entry name" value="Probable serine/threonine-protein kinase ifkB"/>
    <property type="match status" value="1"/>
</dbReference>
<dbReference type="Gene3D" id="3.30.930.10">
    <property type="entry name" value="Bira Bifunctional Protein, Domain 2"/>
    <property type="match status" value="1"/>
</dbReference>
<dbReference type="CDD" id="cd23823">
    <property type="entry name" value="RWD_GCN2"/>
    <property type="match status" value="1"/>
</dbReference>
<evidence type="ECO:0000313" key="15">
    <source>
        <dbReference type="Proteomes" id="UP001344447"/>
    </source>
</evidence>
<feature type="compositionally biased region" description="Low complexity" evidence="11">
    <location>
        <begin position="2020"/>
        <end position="2029"/>
    </location>
</feature>
<keyword evidence="5" id="KW-0418">Kinase</keyword>
<comment type="catalytic activity">
    <reaction evidence="9">
        <text>L-seryl-[protein] + ATP = O-phospho-L-seryl-[protein] + ADP + H(+)</text>
        <dbReference type="Rhea" id="RHEA:17989"/>
        <dbReference type="Rhea" id="RHEA-COMP:9863"/>
        <dbReference type="Rhea" id="RHEA-COMP:11604"/>
        <dbReference type="ChEBI" id="CHEBI:15378"/>
        <dbReference type="ChEBI" id="CHEBI:29999"/>
        <dbReference type="ChEBI" id="CHEBI:30616"/>
        <dbReference type="ChEBI" id="CHEBI:83421"/>
        <dbReference type="ChEBI" id="CHEBI:456216"/>
        <dbReference type="EC" id="2.7.11.1"/>
    </reaction>
</comment>
<dbReference type="FunFam" id="3.40.50.800:FF:000009">
    <property type="entry name" value="Eukaryotic translation initiation factor 2-alpha kinase"/>
    <property type="match status" value="1"/>
</dbReference>
<dbReference type="FunFam" id="3.30.930.10:FF:000074">
    <property type="entry name" value="Serine/threonine-protein kinase gcn2"/>
    <property type="match status" value="1"/>
</dbReference>
<dbReference type="SMART" id="SM00591">
    <property type="entry name" value="RWD"/>
    <property type="match status" value="1"/>
</dbReference>
<feature type="region of interest" description="Disordered" evidence="11">
    <location>
        <begin position="2019"/>
        <end position="2081"/>
    </location>
</feature>
<dbReference type="GO" id="GO:0098609">
    <property type="term" value="P:cell-cell adhesion"/>
    <property type="evidence" value="ECO:0007669"/>
    <property type="project" value="UniProtKB-ARBA"/>
</dbReference>
<dbReference type="PANTHER" id="PTHR11042:SF188">
    <property type="entry name" value="SERINE_THREONINE-PROTEIN KINASE IFKA-RELATED"/>
    <property type="match status" value="1"/>
</dbReference>
<organism evidence="14 15">
    <name type="scientific">Dictyostelium firmibasis</name>
    <dbReference type="NCBI Taxonomy" id="79012"/>
    <lineage>
        <taxon>Eukaryota</taxon>
        <taxon>Amoebozoa</taxon>
        <taxon>Evosea</taxon>
        <taxon>Eumycetozoa</taxon>
        <taxon>Dictyostelia</taxon>
        <taxon>Dictyosteliales</taxon>
        <taxon>Dictyosteliaceae</taxon>
        <taxon>Dictyostelium</taxon>
    </lineage>
</organism>
<feature type="compositionally biased region" description="Low complexity" evidence="11">
    <location>
        <begin position="1029"/>
        <end position="1076"/>
    </location>
</feature>
<dbReference type="Gene3D" id="3.40.50.800">
    <property type="entry name" value="Anticodon-binding domain"/>
    <property type="match status" value="1"/>
</dbReference>
<keyword evidence="6 10" id="KW-0067">ATP-binding</keyword>
<name>A0AAN7YPS3_9MYCE</name>
<dbReference type="Gene3D" id="3.10.110.10">
    <property type="entry name" value="Ubiquitin Conjugating Enzyme"/>
    <property type="match status" value="1"/>
</dbReference>
<dbReference type="Pfam" id="PF05773">
    <property type="entry name" value="RWD"/>
    <property type="match status" value="1"/>
</dbReference>
<feature type="domain" description="Protein kinase" evidence="12">
    <location>
        <begin position="872"/>
        <end position="1465"/>
    </location>
</feature>
<evidence type="ECO:0000256" key="3">
    <source>
        <dbReference type="ARBA" id="ARBA00022679"/>
    </source>
</evidence>
<dbReference type="Proteomes" id="UP001344447">
    <property type="component" value="Unassembled WGS sequence"/>
</dbReference>
<accession>A0AAN7YPS3</accession>
<keyword evidence="2" id="KW-0723">Serine/threonine-protein kinase</keyword>
<dbReference type="SUPFAM" id="SSF54495">
    <property type="entry name" value="UBC-like"/>
    <property type="match status" value="1"/>
</dbReference>
<feature type="compositionally biased region" description="Low complexity" evidence="11">
    <location>
        <begin position="1"/>
        <end position="17"/>
    </location>
</feature>
<evidence type="ECO:0000259" key="13">
    <source>
        <dbReference type="PROSITE" id="PS50908"/>
    </source>
</evidence>
<feature type="compositionally biased region" description="Polar residues" evidence="11">
    <location>
        <begin position="753"/>
        <end position="773"/>
    </location>
</feature>
<dbReference type="PROSITE" id="PS50011">
    <property type="entry name" value="PROTEIN_KINASE_DOM"/>
    <property type="match status" value="2"/>
</dbReference>
<proteinExistence type="inferred from homology"/>
<dbReference type="Pfam" id="PF12745">
    <property type="entry name" value="HGTP_anticodon2"/>
    <property type="match status" value="1"/>
</dbReference>
<feature type="compositionally biased region" description="Gly residues" evidence="11">
    <location>
        <begin position="2030"/>
        <end position="2041"/>
    </location>
</feature>
<feature type="domain" description="RWD" evidence="13">
    <location>
        <begin position="48"/>
        <end position="153"/>
    </location>
</feature>
<dbReference type="InterPro" id="IPR050339">
    <property type="entry name" value="CC_SR_Kinase"/>
</dbReference>
<dbReference type="GO" id="GO:0031589">
    <property type="term" value="P:cell-substrate adhesion"/>
    <property type="evidence" value="ECO:0007669"/>
    <property type="project" value="UniProtKB-ARBA"/>
</dbReference>
<sequence>MANSNNNNNNNNNNNSNGTFGYSNSECSGSSGNLLMTLDPDNNQSQLEEIECLKSIYRDEFEELPTEAVCRRFKITLIPHPTGQYQNYCAVRLYVKYSPNYPVSLPTIDLEKIRGLSDDLIEELSILLSQKMVPGEIIIFELCQAIQEFLLLYNKETVSLHQEMIKRLKTNNTGLLDSEDDNIGESDDYDDSDDENSDSDDYDDSDDENSDDEYYSNDEGFNNNKHTGDISSSVKKIVNSIDHTISHNTTGNSNKPSSPIIPHNFSFDSLNGLDSDSIFEDGIHTPLKGSSSIDFEEMNNINKNKNKESIDTGNIKKDNEISNDLMINDTIPKIKWKKGNCIDRKFNYSVYKGVNEETDKELVCKIIKLNIDDRSSSSSLTSNNLSIDVAELKKRLTEKVKMIQKEIESMKYLGNPYIIKYLGSNFQEGQNTLYIFQEYNSTQTLQNKLLSNRIGFEESQVKKFTYQLLLGLLYLHSQQIPHRDFKSHNILFDQLTSRMLLSNYGGRNIRIFDHLEKLNSLKNLNSWISTNNNSNGVIGNNINQNQINNEVDRREDIINLGIVVLEMLCGSDLANNQTVSMYLAQLNLLNNHQQQQQNQHFIQPPPLQYQLQQQYDLIKEIEQKTHPSSPISNNAKDFLSLCFTINGNGGSGDRLEAGILLKHPFLASNSNSTPPPSNFLNFTNNIKFLDQRSAATQALLSSPSSLIPQPIQTLHKSPPTNNNINNNLLASSNELSSSNSSNIDIRSTNSSIASNPLATSSSLENITPPTSRPISPKPSPLNKRNPKLPTTQQKIPSSPPKTSVKLQQQILPPAQVSANTPTTTTTATTTTGNTTTTPVTPTTPTTPLTPSQKQQQIDYDMFRYHSRYRTDFEEIEMIGKGGFGVVVKSRNKLDCRYYAIKKIKTKGYTDSDQEPLTNKLLREVTTLSRLHHQFVVRYYQAWIEKSYDNLQSLDEGNEDLSGDLETDASEDWFMQSSINSRSIISRDSYSGLSTSNSNIGGGVSAANSTAGGCAANSSKSMIVGNSNKKLTLSSSNSNGTSNNKNLNTSKSTSTSTSASTNTNTSISTSTSTSNNNKNKKNISKKKKSKSSPLIKSKNSKSKKKNDGESEQSANSSSDSENGESGMKSRIIDNGSDSYSDDNNNNDNYQSGDDNESDSFSGSISISDGNGSGYEASDQEDIINNRSFDEEENEEEDDEYEEEEEEDDYETFDFQEKSRVVSNNSKLSTASSKKKPPKETHTLYIQMEYCSKKTLKTLIDNVGGIPEDEAFRLLRQIVEGLSHIHNQQIIHRDLKPANIFIDNEQNVKIGDFGLATSGAPVSKSDDLNSSTSGGSSGNNGNINLSSSTNSTTQQTPMWDLNDENLSMTGGVGTPFYCCPEILEKNTKHYGTKVDMYSLGIIFFEMCFQFQTQMERSNILRDLRDNLKFPPGFESTKPDQTQIIRSLLSRDPNQRPSTKQLLESGLLPSKMEDDILKEAIKTIANPTISLFSYLMEKLFCLSSDEHIMSKYLYTSNPLLTPMHLICRERTFSRLENIFINHGALRIDTPTFFPKDPTNATHPGVNNVAKFLDESGTVVHLPYDLTVPWARHVVIHGIQQSKRFTFSKVYRRSQPGFSPKELNECDFDIIGPSKSRHVNDAETLRIIVEIMEEFKDELIGVNFQTGGNQSRLSNANSGSGGLNYKIRVNHYSLLDSVLSECGVEKRFYTIVYQTVAQLHWKLTWGQVAQSLKEYGLSASIVSNLSTYFRQKGDLSQCVSQLESLLVNHKEAAPGIADLKALVRNLQMINIIPKFSLDLSLVHNYQYYDGIVFQAYIERPTQSNPLRTEIIMAGGRYDKLIKSLHPNPNLSNNNVCGVGVTIACEKIVNSVLNYQQQLLNNHNNSYNNRRNRDYYTNNNYNSNIFNGNKFQSHIEVFICSLGSSMLTEKLQVASQLWSVGIKVDYSQIDYSSSEDIYTHCRQNGIPWVVLLKDKSFQNGTLKVKNIESRQETTIPRKDLVDHILKSKKLKLITDSNSKNMLHNTSSSDLSNLIGSGGGGGGGNTGGSDHHHHGHHQSASGISSNLNNSNSNSGSSNTQQTSPVQHHVHFSNTKSVIGSSGIISNSTFSGGGGGSGGISSYDESSDLFNIQIVYQSIEEIKKSKIDILIQSQLSKLFRGFIQTKSSTVRVIVTDLAHSVIKDLQISESHDNISKFQRVNKEKLLQLKTQILKWKVYPFIVIYSIKDDKSIIFNSFI</sequence>
<dbReference type="Gene3D" id="3.30.200.20">
    <property type="entry name" value="Phosphorylase Kinase, domain 1"/>
    <property type="match status" value="2"/>
</dbReference>
<feature type="compositionally biased region" description="Low complexity" evidence="11">
    <location>
        <begin position="820"/>
        <end position="850"/>
    </location>
</feature>
<dbReference type="SUPFAM" id="SSF56112">
    <property type="entry name" value="Protein kinase-like (PK-like)"/>
    <property type="match status" value="2"/>
</dbReference>
<evidence type="ECO:0000256" key="7">
    <source>
        <dbReference type="ARBA" id="ARBA00037982"/>
    </source>
</evidence>
<dbReference type="SUPFAM" id="SSF52954">
    <property type="entry name" value="Class II aaRS ABD-related"/>
    <property type="match status" value="1"/>
</dbReference>
<evidence type="ECO:0000256" key="4">
    <source>
        <dbReference type="ARBA" id="ARBA00022741"/>
    </source>
</evidence>
<gene>
    <name evidence="14" type="ORF">RB653_010407</name>
</gene>
<feature type="domain" description="Protein kinase" evidence="12">
    <location>
        <begin position="336"/>
        <end position="666"/>
    </location>
</feature>
<feature type="compositionally biased region" description="Low complexity" evidence="11">
    <location>
        <begin position="1132"/>
        <end position="1168"/>
    </location>
</feature>
<feature type="compositionally biased region" description="Low complexity" evidence="11">
    <location>
        <begin position="1110"/>
        <end position="1125"/>
    </location>
</feature>
<evidence type="ECO:0000256" key="10">
    <source>
        <dbReference type="PROSITE-ProRule" id="PRU10141"/>
    </source>
</evidence>
<keyword evidence="3" id="KW-0808">Transferase</keyword>
<dbReference type="SUPFAM" id="SSF55681">
    <property type="entry name" value="Class II aaRS and biotin synthetases"/>
    <property type="match status" value="1"/>
</dbReference>
<evidence type="ECO:0000256" key="8">
    <source>
        <dbReference type="ARBA" id="ARBA00047899"/>
    </source>
</evidence>
<feature type="compositionally biased region" description="Polar residues" evidence="11">
    <location>
        <begin position="1219"/>
        <end position="1230"/>
    </location>
</feature>
<feature type="compositionally biased region" description="Polar residues" evidence="11">
    <location>
        <begin position="788"/>
        <end position="802"/>
    </location>
</feature>
<comment type="catalytic activity">
    <reaction evidence="8">
        <text>L-threonyl-[protein] + ATP = O-phospho-L-threonyl-[protein] + ADP + H(+)</text>
        <dbReference type="Rhea" id="RHEA:46608"/>
        <dbReference type="Rhea" id="RHEA-COMP:11060"/>
        <dbReference type="Rhea" id="RHEA-COMP:11605"/>
        <dbReference type="ChEBI" id="CHEBI:15378"/>
        <dbReference type="ChEBI" id="CHEBI:30013"/>
        <dbReference type="ChEBI" id="CHEBI:30616"/>
        <dbReference type="ChEBI" id="CHEBI:61977"/>
        <dbReference type="ChEBI" id="CHEBI:456216"/>
        <dbReference type="EC" id="2.7.11.1"/>
    </reaction>
</comment>
<feature type="binding site" evidence="10">
    <location>
        <position position="902"/>
    </location>
    <ligand>
        <name>ATP</name>
        <dbReference type="ChEBI" id="CHEBI:30616"/>
    </ligand>
</feature>
<dbReference type="InterPro" id="IPR036621">
    <property type="entry name" value="Anticodon-bd_dom_sf"/>
</dbReference>
<evidence type="ECO:0000256" key="1">
    <source>
        <dbReference type="ARBA" id="ARBA00012513"/>
    </source>
</evidence>
<dbReference type="InterPro" id="IPR045864">
    <property type="entry name" value="aa-tRNA-synth_II/BPL/LPL"/>
</dbReference>
<dbReference type="InterPro" id="IPR024435">
    <property type="entry name" value="HisRS-related_dom"/>
</dbReference>
<feature type="region of interest" description="Disordered" evidence="11">
    <location>
        <begin position="814"/>
        <end position="854"/>
    </location>
</feature>
<evidence type="ECO:0000259" key="12">
    <source>
        <dbReference type="PROSITE" id="PS50011"/>
    </source>
</evidence>
<dbReference type="Pfam" id="PF00069">
    <property type="entry name" value="Pkinase"/>
    <property type="match status" value="4"/>
</dbReference>
<reference evidence="14 15" key="1">
    <citation type="submission" date="2023-11" db="EMBL/GenBank/DDBJ databases">
        <title>Dfirmibasis_genome.</title>
        <authorList>
            <person name="Edelbroek B."/>
            <person name="Kjellin J."/>
            <person name="Jerlstrom-Hultqvist J."/>
            <person name="Soderbom F."/>
        </authorList>
    </citation>
    <scope>NUCLEOTIDE SEQUENCE [LARGE SCALE GENOMIC DNA]</scope>
    <source>
        <strain evidence="14 15">TNS-C-14</strain>
    </source>
</reference>
<keyword evidence="15" id="KW-1185">Reference proteome</keyword>
<evidence type="ECO:0000256" key="11">
    <source>
        <dbReference type="SAM" id="MobiDB-lite"/>
    </source>
</evidence>
<dbReference type="GO" id="GO:0009893">
    <property type="term" value="P:positive regulation of metabolic process"/>
    <property type="evidence" value="ECO:0007669"/>
    <property type="project" value="UniProtKB-ARBA"/>
</dbReference>
<evidence type="ECO:0000256" key="2">
    <source>
        <dbReference type="ARBA" id="ARBA00022527"/>
    </source>
</evidence>
<dbReference type="PROSITE" id="PS50908">
    <property type="entry name" value="RWD"/>
    <property type="match status" value="1"/>
</dbReference>
<feature type="compositionally biased region" description="Low complexity" evidence="11">
    <location>
        <begin position="2052"/>
        <end position="2072"/>
    </location>
</feature>
<feature type="compositionally biased region" description="Acidic residues" evidence="11">
    <location>
        <begin position="1188"/>
        <end position="1212"/>
    </location>
</feature>
<dbReference type="InterPro" id="IPR006575">
    <property type="entry name" value="RWD_dom"/>
</dbReference>
<feature type="compositionally biased region" description="Low complexity" evidence="11">
    <location>
        <begin position="1327"/>
        <end position="1351"/>
    </location>
</feature>
<comment type="caution">
    <text evidence="14">The sequence shown here is derived from an EMBL/GenBank/DDBJ whole genome shotgun (WGS) entry which is preliminary data.</text>
</comment>
<evidence type="ECO:0000256" key="5">
    <source>
        <dbReference type="ARBA" id="ARBA00022777"/>
    </source>
</evidence>
<dbReference type="GO" id="GO:0007165">
    <property type="term" value="P:signal transduction"/>
    <property type="evidence" value="ECO:0007669"/>
    <property type="project" value="UniProtKB-ARBA"/>
</dbReference>
<evidence type="ECO:0000313" key="14">
    <source>
        <dbReference type="EMBL" id="KAK5575151.1"/>
    </source>
</evidence>
<evidence type="ECO:0000256" key="9">
    <source>
        <dbReference type="ARBA" id="ARBA00048679"/>
    </source>
</evidence>
<feature type="region of interest" description="Disordered" evidence="11">
    <location>
        <begin position="1029"/>
        <end position="1238"/>
    </location>
</feature>
<dbReference type="PANTHER" id="PTHR11042">
    <property type="entry name" value="EUKARYOTIC TRANSLATION INITIATION FACTOR 2-ALPHA KINASE EIF2-ALPHA KINASE -RELATED"/>
    <property type="match status" value="1"/>
</dbReference>
<evidence type="ECO:0000256" key="6">
    <source>
        <dbReference type="ARBA" id="ARBA00022840"/>
    </source>
</evidence>
<protein>
    <recommendedName>
        <fullName evidence="1">non-specific serine/threonine protein kinase</fullName>
        <ecNumber evidence="1">2.7.11.1</ecNumber>
    </recommendedName>
</protein>
<dbReference type="Gene3D" id="1.10.510.10">
    <property type="entry name" value="Transferase(Phosphotransferase) domain 1"/>
    <property type="match status" value="2"/>
</dbReference>
<dbReference type="PROSITE" id="PS00107">
    <property type="entry name" value="PROTEIN_KINASE_ATP"/>
    <property type="match status" value="1"/>
</dbReference>
<dbReference type="GO" id="GO:0005737">
    <property type="term" value="C:cytoplasm"/>
    <property type="evidence" value="ECO:0007669"/>
    <property type="project" value="TreeGrafter"/>
</dbReference>
<feature type="region of interest" description="Disordered" evidence="11">
    <location>
        <begin position="1322"/>
        <end position="1362"/>
    </location>
</feature>
<dbReference type="InterPro" id="IPR011009">
    <property type="entry name" value="Kinase-like_dom_sf"/>
</dbReference>
<feature type="compositionally biased region" description="Basic residues" evidence="11">
    <location>
        <begin position="1077"/>
        <end position="1089"/>
    </location>
</feature>
<dbReference type="GO" id="GO:0005524">
    <property type="term" value="F:ATP binding"/>
    <property type="evidence" value="ECO:0007669"/>
    <property type="project" value="UniProtKB-UniRule"/>
</dbReference>
<comment type="similarity">
    <text evidence="7">Belongs to the protein kinase superfamily. Ser/Thr protein kinase family. GCN2 subfamily.</text>
</comment>
<dbReference type="InterPro" id="IPR016135">
    <property type="entry name" value="UBQ-conjugating_enzyme/RWD"/>
</dbReference>
<dbReference type="FunFam" id="3.10.110.10:FF:000050">
    <property type="entry name" value="eIF-2-alpha kinase GCN2"/>
    <property type="match status" value="1"/>
</dbReference>